<evidence type="ECO:0000256" key="1">
    <source>
        <dbReference type="ARBA" id="ARBA00009431"/>
    </source>
</evidence>
<dbReference type="GO" id="GO:0004185">
    <property type="term" value="F:serine-type carboxypeptidase activity"/>
    <property type="evidence" value="ECO:0007669"/>
    <property type="project" value="InterPro"/>
</dbReference>
<dbReference type="FunFam" id="3.40.50.12670:FF:000002">
    <property type="entry name" value="Carboxypeptidase"/>
    <property type="match status" value="1"/>
</dbReference>
<dbReference type="GO" id="GO:0006508">
    <property type="term" value="P:proteolysis"/>
    <property type="evidence" value="ECO:0007669"/>
    <property type="project" value="InterPro"/>
</dbReference>
<dbReference type="Gene3D" id="3.40.50.1820">
    <property type="entry name" value="alpha/beta hydrolase"/>
    <property type="match status" value="1"/>
</dbReference>
<comment type="caution">
    <text evidence="3">The sequence shown here is derived from an EMBL/GenBank/DDBJ whole genome shotgun (WGS) entry which is preliminary data.</text>
</comment>
<evidence type="ECO:0000313" key="3">
    <source>
        <dbReference type="EMBL" id="GAV78823.1"/>
    </source>
</evidence>
<dbReference type="FunCoup" id="A0A1Q3CFG5">
    <property type="interactions" value="1948"/>
</dbReference>
<dbReference type="Gene3D" id="3.40.50.12670">
    <property type="match status" value="1"/>
</dbReference>
<reference evidence="4" key="1">
    <citation type="submission" date="2016-04" db="EMBL/GenBank/DDBJ databases">
        <title>Cephalotus genome sequencing.</title>
        <authorList>
            <person name="Fukushima K."/>
            <person name="Hasebe M."/>
            <person name="Fang X."/>
        </authorList>
    </citation>
    <scope>NUCLEOTIDE SEQUENCE [LARGE SCALE GENOMIC DNA]</scope>
    <source>
        <strain evidence="4">cv. St1</strain>
    </source>
</reference>
<dbReference type="Proteomes" id="UP000187406">
    <property type="component" value="Unassembled WGS sequence"/>
</dbReference>
<comment type="similarity">
    <text evidence="1">Belongs to the peptidase S10 family.</text>
</comment>
<evidence type="ECO:0000256" key="2">
    <source>
        <dbReference type="SAM" id="Phobius"/>
    </source>
</evidence>
<organism evidence="3 4">
    <name type="scientific">Cephalotus follicularis</name>
    <name type="common">Albany pitcher plant</name>
    <dbReference type="NCBI Taxonomy" id="3775"/>
    <lineage>
        <taxon>Eukaryota</taxon>
        <taxon>Viridiplantae</taxon>
        <taxon>Streptophyta</taxon>
        <taxon>Embryophyta</taxon>
        <taxon>Tracheophyta</taxon>
        <taxon>Spermatophyta</taxon>
        <taxon>Magnoliopsida</taxon>
        <taxon>eudicotyledons</taxon>
        <taxon>Gunneridae</taxon>
        <taxon>Pentapetalae</taxon>
        <taxon>rosids</taxon>
        <taxon>fabids</taxon>
        <taxon>Oxalidales</taxon>
        <taxon>Cephalotaceae</taxon>
        <taxon>Cephalotus</taxon>
    </lineage>
</organism>
<keyword evidence="2" id="KW-0812">Transmembrane</keyword>
<dbReference type="SUPFAM" id="SSF53474">
    <property type="entry name" value="alpha/beta-Hydrolases"/>
    <property type="match status" value="1"/>
</dbReference>
<dbReference type="PRINTS" id="PR00724">
    <property type="entry name" value="CRBOXYPTASEC"/>
</dbReference>
<feature type="transmembrane region" description="Helical" evidence="2">
    <location>
        <begin position="21"/>
        <end position="41"/>
    </location>
</feature>
<dbReference type="FunFam" id="3.40.50.1820:FF:000072">
    <property type="entry name" value="Serine carboxypeptidase-like 19"/>
    <property type="match status" value="1"/>
</dbReference>
<dbReference type="GO" id="GO:0016747">
    <property type="term" value="F:acyltransferase activity, transferring groups other than amino-acyl groups"/>
    <property type="evidence" value="ECO:0007669"/>
    <property type="project" value="TreeGrafter"/>
</dbReference>
<sequence length="475" mass="54044">MAVSQSAEIQSTTLKWLSLRLVFMLVISTNAVFSGSIVKYLPGFDGELPFKLETGYISVGDSEMFYYFIESQGDPQEDPLFLWLTGGPGCSSFSGIIYEIGPIEFDIENYKGGLPQLKYYPYAWTKSASIIFLDAPVGTGYSYSRTQEGWPTSDTLSAEQSYEFLNKWLLEHPQYLALQLFIGGDSYSGILVPLVTLKVYEGNGPDSTLPMNLRGYLLGSPRTDSVIDENSKVIFAHRMTLISDELYETLKVSCNETYVNVDPSNEECITSLAIYERCIKDLWRNDILEPNCLFASPKMNLEVSRKILEVNPSNFVLSPPRIPDLWCRNFNYVLAYDWANNVQVLEALHVRKGTVPNWSRCNLTLSYTKDVTTVVPVHEYLKGKGLYVLVESGDRDLVVPFVGTINWIKSLDLTIDSAWRPWFVDGQVAGYTVKYTNNGYRLIYATVKGGGHTAPEYYRRRCYEMFQRWVHYYPL</sequence>
<accession>A0A1Q3CFG5</accession>
<dbReference type="EMBL" id="BDDD01001867">
    <property type="protein sequence ID" value="GAV78823.1"/>
    <property type="molecule type" value="Genomic_DNA"/>
</dbReference>
<keyword evidence="2" id="KW-1133">Transmembrane helix</keyword>
<dbReference type="InterPro" id="IPR029058">
    <property type="entry name" value="AB_hydrolase_fold"/>
</dbReference>
<proteinExistence type="inferred from homology"/>
<dbReference type="AlphaFoldDB" id="A0A1Q3CFG5"/>
<protein>
    <submittedName>
        <fullName evidence="3">Peptidase_S10 domain-containing protein</fullName>
    </submittedName>
</protein>
<keyword evidence="4" id="KW-1185">Reference proteome</keyword>
<dbReference type="PANTHER" id="PTHR11802">
    <property type="entry name" value="SERINE PROTEASE FAMILY S10 SERINE CARBOXYPEPTIDASE"/>
    <property type="match status" value="1"/>
</dbReference>
<keyword evidence="2" id="KW-0472">Membrane</keyword>
<dbReference type="OrthoDB" id="443318at2759"/>
<dbReference type="InterPro" id="IPR001563">
    <property type="entry name" value="Peptidase_S10"/>
</dbReference>
<dbReference type="PANTHER" id="PTHR11802:SF377">
    <property type="entry name" value="SERINE CARBOXYPEPTIDASE-LIKE 18"/>
    <property type="match status" value="1"/>
</dbReference>
<gene>
    <name evidence="3" type="ORF">CFOL_v3_22288</name>
</gene>
<dbReference type="InParanoid" id="A0A1Q3CFG5"/>
<dbReference type="GO" id="GO:0019748">
    <property type="term" value="P:secondary metabolic process"/>
    <property type="evidence" value="ECO:0007669"/>
    <property type="project" value="TreeGrafter"/>
</dbReference>
<evidence type="ECO:0000313" key="4">
    <source>
        <dbReference type="Proteomes" id="UP000187406"/>
    </source>
</evidence>
<name>A0A1Q3CFG5_CEPFO</name>
<dbReference type="Pfam" id="PF00450">
    <property type="entry name" value="Peptidase_S10"/>
    <property type="match status" value="1"/>
</dbReference>